<keyword evidence="3" id="KW-1185">Reference proteome</keyword>
<dbReference type="AlphaFoldDB" id="A0A3E1REV5"/>
<gene>
    <name evidence="2" type="ORF">DIC66_04040</name>
</gene>
<protein>
    <submittedName>
        <fullName evidence="2">Uncharacterized protein</fullName>
    </submittedName>
</protein>
<feature type="transmembrane region" description="Helical" evidence="1">
    <location>
        <begin position="115"/>
        <end position="137"/>
    </location>
</feature>
<accession>A0A3E1REV5</accession>
<dbReference type="EMBL" id="QFZK01000002">
    <property type="protein sequence ID" value="RFO97906.1"/>
    <property type="molecule type" value="Genomic_DNA"/>
</dbReference>
<evidence type="ECO:0000313" key="2">
    <source>
        <dbReference type="EMBL" id="RFO97906.1"/>
    </source>
</evidence>
<organism evidence="2 3">
    <name type="scientific">Rhodoferax lacus</name>
    <dbReference type="NCBI Taxonomy" id="2184758"/>
    <lineage>
        <taxon>Bacteria</taxon>
        <taxon>Pseudomonadati</taxon>
        <taxon>Pseudomonadota</taxon>
        <taxon>Betaproteobacteria</taxon>
        <taxon>Burkholderiales</taxon>
        <taxon>Comamonadaceae</taxon>
        <taxon>Rhodoferax</taxon>
    </lineage>
</organism>
<dbReference type="OrthoDB" id="8907702at2"/>
<keyword evidence="1" id="KW-0812">Transmembrane</keyword>
<keyword evidence="1" id="KW-1133">Transmembrane helix</keyword>
<name>A0A3E1REV5_9BURK</name>
<feature type="transmembrane region" description="Helical" evidence="1">
    <location>
        <begin position="73"/>
        <end position="94"/>
    </location>
</feature>
<evidence type="ECO:0000313" key="3">
    <source>
        <dbReference type="Proteomes" id="UP000260665"/>
    </source>
</evidence>
<feature type="transmembrane region" description="Helical" evidence="1">
    <location>
        <begin position="183"/>
        <end position="199"/>
    </location>
</feature>
<feature type="transmembrane region" description="Helical" evidence="1">
    <location>
        <begin position="50"/>
        <end position="67"/>
    </location>
</feature>
<feature type="transmembrane region" description="Helical" evidence="1">
    <location>
        <begin position="149"/>
        <end position="171"/>
    </location>
</feature>
<feature type="transmembrane region" description="Helical" evidence="1">
    <location>
        <begin position="22"/>
        <end position="43"/>
    </location>
</feature>
<proteinExistence type="predicted"/>
<dbReference type="RefSeq" id="WP_117174337.1">
    <property type="nucleotide sequence ID" value="NZ_QFZK01000002.1"/>
</dbReference>
<evidence type="ECO:0000256" key="1">
    <source>
        <dbReference type="SAM" id="Phobius"/>
    </source>
</evidence>
<keyword evidence="1" id="KW-0472">Membrane</keyword>
<sequence>MQASDVFALALSTNAPALPQAVAMQAAVTVGWALVLSLLGTLLCSRLPLAARRLLAAGLALWTLLLGTWSPDYWLGLAFHAPSLSAMLLCLVWLMRSLFPSKAGSVAAQKAFAGMAWPCAPAETALLGAAVLLGYVLLLDTFAVLPMQIYAWGFSPALLLGLLALGLVPWVLSGARAEARNPALWVVPAALLVFAATHLPTGNVWDAVLDPWLWLVLQLTWLRRRYRRRSA</sequence>
<dbReference type="Proteomes" id="UP000260665">
    <property type="component" value="Unassembled WGS sequence"/>
</dbReference>
<comment type="caution">
    <text evidence="2">The sequence shown here is derived from an EMBL/GenBank/DDBJ whole genome shotgun (WGS) entry which is preliminary data.</text>
</comment>
<reference evidence="2" key="1">
    <citation type="submission" date="2018-05" db="EMBL/GenBank/DDBJ databases">
        <title>Rhodoferax soyangensis sp.nov., isolated from an oligotrophic freshwater lake.</title>
        <authorList>
            <person name="Park M."/>
        </authorList>
    </citation>
    <scope>NUCLEOTIDE SEQUENCE [LARGE SCALE GENOMIC DNA]</scope>
    <source>
        <strain evidence="2">IMCC26218</strain>
    </source>
</reference>